<feature type="transmembrane region" description="Helical" evidence="2">
    <location>
        <begin position="88"/>
        <end position="111"/>
    </location>
</feature>
<organism evidence="3">
    <name type="scientific">Arthrobacter saudimassiliensis</name>
    <dbReference type="NCBI Taxonomy" id="1461584"/>
    <lineage>
        <taxon>Bacteria</taxon>
        <taxon>Bacillati</taxon>
        <taxon>Actinomycetota</taxon>
        <taxon>Actinomycetes</taxon>
        <taxon>Micrococcales</taxon>
        <taxon>Micrococcaceae</taxon>
        <taxon>Arthrobacter</taxon>
    </lineage>
</organism>
<feature type="transmembrane region" description="Helical" evidence="2">
    <location>
        <begin position="321"/>
        <end position="340"/>
    </location>
</feature>
<gene>
    <name evidence="3" type="primary">yycB_1</name>
    <name evidence="3" type="ORF">BN1051_00681</name>
</gene>
<feature type="compositionally biased region" description="Low complexity" evidence="1">
    <location>
        <begin position="37"/>
        <end position="54"/>
    </location>
</feature>
<feature type="transmembrane region" description="Helical" evidence="2">
    <location>
        <begin position="123"/>
        <end position="144"/>
    </location>
</feature>
<evidence type="ECO:0000256" key="1">
    <source>
        <dbReference type="SAM" id="MobiDB-lite"/>
    </source>
</evidence>
<dbReference type="Pfam" id="PF07690">
    <property type="entry name" value="MFS_1"/>
    <property type="match status" value="1"/>
</dbReference>
<protein>
    <submittedName>
        <fullName evidence="3">Putative transporter YycB</fullName>
    </submittedName>
</protein>
<name>A0A078MJ02_9MICC</name>
<evidence type="ECO:0000256" key="2">
    <source>
        <dbReference type="SAM" id="Phobius"/>
    </source>
</evidence>
<sequence length="473" mass="47787">MTREAGPFWPGSAVRLSVVLLKARRQPVPGGKDSVRTADTGPGPAAQGTGAADGAEPRPRPAVAQPGGRPAVARPGVGGRGVARRGGVYLGLCIVLIGLNLRTVFSSFSAVLAEITAATGMPAALVTVLTTMPVLLLGAVAPAAPPLARRFGIERIILAAMLLLAAGLAVRGTGAFPAMLAGTAAAGAGIGVVNVLLPTLVKRDFQHRVGLMSGLYTGAICAAAALGAGFTQPLLQATGSWQGALLFWALPAAVVVLVFAPLALARPPVPAGTATAAPVSVWRSPTAWQITAFMALQAMMSFSVFAWLAPILRDRGIDGGTAGWVVAASIVVQVGGSFLAPPLAARLRRQSWLNAAIALLTGAGFALCIFGPVQLVWLWAAMLGVGQGSLTALALTLIVLRTRGADTAARLSGMMQCVGYGVGSSGTLLVGQLQAATGSFVPAGVMFLAIGAAAAVFGFLAGRDRYVGEDGRA</sequence>
<feature type="transmembrane region" description="Helical" evidence="2">
    <location>
        <begin position="379"/>
        <end position="400"/>
    </location>
</feature>
<feature type="transmembrane region" description="Helical" evidence="2">
    <location>
        <begin position="245"/>
        <end position="265"/>
    </location>
</feature>
<dbReference type="GO" id="GO:0022857">
    <property type="term" value="F:transmembrane transporter activity"/>
    <property type="evidence" value="ECO:0007669"/>
    <property type="project" value="InterPro"/>
</dbReference>
<keyword evidence="2" id="KW-1133">Transmembrane helix</keyword>
<dbReference type="PANTHER" id="PTHR23523:SF2">
    <property type="entry name" value="2-NITROIMIDAZOLE TRANSPORTER"/>
    <property type="match status" value="1"/>
</dbReference>
<feature type="region of interest" description="Disordered" evidence="1">
    <location>
        <begin position="27"/>
        <end position="76"/>
    </location>
</feature>
<keyword evidence="2" id="KW-0812">Transmembrane</keyword>
<dbReference type="SUPFAM" id="SSF103473">
    <property type="entry name" value="MFS general substrate transporter"/>
    <property type="match status" value="1"/>
</dbReference>
<keyword evidence="2" id="KW-0472">Membrane</keyword>
<proteinExistence type="predicted"/>
<dbReference type="InterPro" id="IPR052524">
    <property type="entry name" value="MFS_Cyanate_Porter"/>
</dbReference>
<evidence type="ECO:0000313" key="3">
    <source>
        <dbReference type="EMBL" id="CEA07368.1"/>
    </source>
</evidence>
<feature type="compositionally biased region" description="Low complexity" evidence="1">
    <location>
        <begin position="66"/>
        <end position="75"/>
    </location>
</feature>
<dbReference type="EMBL" id="LN483070">
    <property type="protein sequence ID" value="CEA07368.1"/>
    <property type="molecule type" value="Genomic_DNA"/>
</dbReference>
<feature type="transmembrane region" description="Helical" evidence="2">
    <location>
        <begin position="439"/>
        <end position="462"/>
    </location>
</feature>
<dbReference type="AlphaFoldDB" id="A0A078MJ02"/>
<dbReference type="Gene3D" id="1.20.1250.20">
    <property type="entry name" value="MFS general substrate transporter like domains"/>
    <property type="match status" value="2"/>
</dbReference>
<reference evidence="3" key="1">
    <citation type="submission" date="2014-07" db="EMBL/GenBank/DDBJ databases">
        <authorList>
            <person name="Urmite Genomes Urmite Genomes"/>
        </authorList>
    </citation>
    <scope>NUCLEOTIDE SEQUENCE</scope>
    <source>
        <strain evidence="3">11W110_air</strain>
    </source>
</reference>
<dbReference type="InterPro" id="IPR011701">
    <property type="entry name" value="MFS"/>
</dbReference>
<dbReference type="InterPro" id="IPR036259">
    <property type="entry name" value="MFS_trans_sf"/>
</dbReference>
<dbReference type="PATRIC" id="fig|1461584.3.peg.670"/>
<feature type="transmembrane region" description="Helical" evidence="2">
    <location>
        <begin position="352"/>
        <end position="373"/>
    </location>
</feature>
<accession>A0A078MJ02</accession>
<feature type="transmembrane region" description="Helical" evidence="2">
    <location>
        <begin position="412"/>
        <end position="433"/>
    </location>
</feature>
<feature type="transmembrane region" description="Helical" evidence="2">
    <location>
        <begin position="156"/>
        <end position="172"/>
    </location>
</feature>
<feature type="transmembrane region" description="Helical" evidence="2">
    <location>
        <begin position="286"/>
        <end position="309"/>
    </location>
</feature>
<dbReference type="PANTHER" id="PTHR23523">
    <property type="match status" value="1"/>
</dbReference>
<feature type="transmembrane region" description="Helical" evidence="2">
    <location>
        <begin position="209"/>
        <end position="230"/>
    </location>
</feature>
<feature type="transmembrane region" description="Helical" evidence="2">
    <location>
        <begin position="178"/>
        <end position="197"/>
    </location>
</feature>